<dbReference type="InterPro" id="IPR029069">
    <property type="entry name" value="HotDog_dom_sf"/>
</dbReference>
<proteinExistence type="predicted"/>
<sequence>MAPQDAPSRDALPEGVGVVDPDTLKRLSGLELLRGWSDGSLPMAPIAHTLGFRLAEVEAGRALFVGTPHWGLYNPIGSVHGGYAATLLDSCMSCAVHSLLPAGSGYTTAEIKVNFVRAISADSGELRAEGRIIHPGRRLATSEGRITDAKGRLLAHGTATCFVFEL</sequence>
<keyword evidence="4" id="KW-1185">Reference proteome</keyword>
<dbReference type="InterPro" id="IPR006683">
    <property type="entry name" value="Thioestr_dom"/>
</dbReference>
<dbReference type="EMBL" id="FWZX01000011">
    <property type="protein sequence ID" value="SMF33253.1"/>
    <property type="molecule type" value="Genomic_DNA"/>
</dbReference>
<dbReference type="STRING" id="560819.SAMN05428998_111112"/>
<evidence type="ECO:0000313" key="3">
    <source>
        <dbReference type="EMBL" id="SMF33253.1"/>
    </source>
</evidence>
<evidence type="ECO:0000313" key="4">
    <source>
        <dbReference type="Proteomes" id="UP000192917"/>
    </source>
</evidence>
<dbReference type="PANTHER" id="PTHR43240:SF1">
    <property type="entry name" value="BLR5584 PROTEIN"/>
    <property type="match status" value="1"/>
</dbReference>
<dbReference type="InterPro" id="IPR003736">
    <property type="entry name" value="PAAI_dom"/>
</dbReference>
<evidence type="ECO:0000259" key="2">
    <source>
        <dbReference type="Pfam" id="PF03061"/>
    </source>
</evidence>
<accession>A0A1Y6BX46</accession>
<gene>
    <name evidence="3" type="ORF">SAMN05428998_111112</name>
</gene>
<dbReference type="Pfam" id="PF03061">
    <property type="entry name" value="4HBT"/>
    <property type="match status" value="1"/>
</dbReference>
<dbReference type="SUPFAM" id="SSF54637">
    <property type="entry name" value="Thioesterase/thiol ester dehydrase-isomerase"/>
    <property type="match status" value="1"/>
</dbReference>
<dbReference type="Gene3D" id="3.10.129.10">
    <property type="entry name" value="Hotdog Thioesterase"/>
    <property type="match status" value="1"/>
</dbReference>
<dbReference type="PANTHER" id="PTHR43240">
    <property type="entry name" value="1,4-DIHYDROXY-2-NAPHTHOYL-COA THIOESTERASE 1"/>
    <property type="match status" value="1"/>
</dbReference>
<dbReference type="GO" id="GO:0061522">
    <property type="term" value="F:1,4-dihydroxy-2-naphthoyl-CoA thioesterase activity"/>
    <property type="evidence" value="ECO:0007669"/>
    <property type="project" value="TreeGrafter"/>
</dbReference>
<dbReference type="NCBIfam" id="TIGR00369">
    <property type="entry name" value="unchar_dom_1"/>
    <property type="match status" value="1"/>
</dbReference>
<protein>
    <submittedName>
        <fullName evidence="3">Uncharacterized domain 1-containing protein</fullName>
    </submittedName>
</protein>
<dbReference type="RefSeq" id="WP_085123487.1">
    <property type="nucleotide sequence ID" value="NZ_FWZX01000011.1"/>
</dbReference>
<feature type="domain" description="Thioesterase" evidence="2">
    <location>
        <begin position="77"/>
        <end position="154"/>
    </location>
</feature>
<dbReference type="GO" id="GO:0005829">
    <property type="term" value="C:cytosol"/>
    <property type="evidence" value="ECO:0007669"/>
    <property type="project" value="TreeGrafter"/>
</dbReference>
<dbReference type="AlphaFoldDB" id="A0A1Y6BX46"/>
<dbReference type="CDD" id="cd03443">
    <property type="entry name" value="PaaI_thioesterase"/>
    <property type="match status" value="1"/>
</dbReference>
<evidence type="ECO:0000256" key="1">
    <source>
        <dbReference type="ARBA" id="ARBA00022801"/>
    </source>
</evidence>
<keyword evidence="1" id="KW-0378">Hydrolase</keyword>
<reference evidence="3 4" key="1">
    <citation type="submission" date="2017-04" db="EMBL/GenBank/DDBJ databases">
        <authorList>
            <person name="Afonso C.L."/>
            <person name="Miller P.J."/>
            <person name="Scott M.A."/>
            <person name="Spackman E."/>
            <person name="Goraichik I."/>
            <person name="Dimitrov K.M."/>
            <person name="Suarez D.L."/>
            <person name="Swayne D.E."/>
        </authorList>
    </citation>
    <scope>NUCLEOTIDE SEQUENCE [LARGE SCALE GENOMIC DNA]</scope>
    <source>
        <strain evidence="3 4">USBA 355</strain>
    </source>
</reference>
<name>A0A1Y6BX46_9PROT</name>
<dbReference type="Proteomes" id="UP000192917">
    <property type="component" value="Unassembled WGS sequence"/>
</dbReference>
<organism evidence="3 4">
    <name type="scientific">Tistlia consotensis USBA 355</name>
    <dbReference type="NCBI Taxonomy" id="560819"/>
    <lineage>
        <taxon>Bacteria</taxon>
        <taxon>Pseudomonadati</taxon>
        <taxon>Pseudomonadota</taxon>
        <taxon>Alphaproteobacteria</taxon>
        <taxon>Rhodospirillales</taxon>
        <taxon>Rhodovibrionaceae</taxon>
        <taxon>Tistlia</taxon>
    </lineage>
</organism>